<dbReference type="Gene3D" id="3.40.50.300">
    <property type="entry name" value="P-loop containing nucleotide triphosphate hydrolases"/>
    <property type="match status" value="1"/>
</dbReference>
<dbReference type="SUPFAM" id="SSF90002">
    <property type="entry name" value="Hypothetical protein YjiA, C-terminal domain"/>
    <property type="match status" value="1"/>
</dbReference>
<dbReference type="Pfam" id="PF02492">
    <property type="entry name" value="cobW"/>
    <property type="match status" value="1"/>
</dbReference>
<dbReference type="InterPro" id="IPR027417">
    <property type="entry name" value="P-loop_NTPase"/>
</dbReference>
<dbReference type="PANTHER" id="PTHR43603">
    <property type="entry name" value="COBW DOMAIN-CONTAINING PROTEIN DDB_G0274527"/>
    <property type="match status" value="1"/>
</dbReference>
<keyword evidence="2" id="KW-0378">Hydrolase</keyword>
<comment type="caution">
    <text evidence="8">The sequence shown here is derived from an EMBL/GenBank/DDBJ whole genome shotgun (WGS) entry which is preliminary data.</text>
</comment>
<comment type="similarity">
    <text evidence="4">Belongs to the SIMIBI class G3E GTPase family. ZNG1 subfamily.</text>
</comment>
<evidence type="ECO:0000313" key="9">
    <source>
        <dbReference type="Proteomes" id="UP000277671"/>
    </source>
</evidence>
<dbReference type="AlphaFoldDB" id="A0A495JG08"/>
<organism evidence="8 9">
    <name type="scientific">Micromonospora pisi</name>
    <dbReference type="NCBI Taxonomy" id="589240"/>
    <lineage>
        <taxon>Bacteria</taxon>
        <taxon>Bacillati</taxon>
        <taxon>Actinomycetota</taxon>
        <taxon>Actinomycetes</taxon>
        <taxon>Micromonosporales</taxon>
        <taxon>Micromonosporaceae</taxon>
        <taxon>Micromonospora</taxon>
    </lineage>
</organism>
<evidence type="ECO:0000256" key="3">
    <source>
        <dbReference type="ARBA" id="ARBA00023186"/>
    </source>
</evidence>
<dbReference type="InterPro" id="IPR036627">
    <property type="entry name" value="CobW-likC_sf"/>
</dbReference>
<keyword evidence="1" id="KW-0547">Nucleotide-binding</keyword>
<name>A0A495JG08_9ACTN</name>
<protein>
    <submittedName>
        <fullName evidence="8">G3E family GTPase</fullName>
    </submittedName>
</protein>
<accession>A0A495JG08</accession>
<feature type="domain" description="CobW C-terminal" evidence="7">
    <location>
        <begin position="296"/>
        <end position="412"/>
    </location>
</feature>
<dbReference type="InterPro" id="IPR011629">
    <property type="entry name" value="CobW-like_C"/>
</dbReference>
<dbReference type="Proteomes" id="UP000277671">
    <property type="component" value="Unassembled WGS sequence"/>
</dbReference>
<sequence>MPVDDRGGRAYNDNRFHLERRDPHVVIACPAGIPQARTDLRPAVTVLSGFWPSATFAVARALLADDPTLLLVRHDLTDVRHGTVRRIVRDQTGVIEDEAITLAHGCVSCTLREDVLPTLARLARTRPGRDLMLMLPEVVEPEAVAVACAYCLLDGVPVTDLVRFDSYVTVVDAEHLLDGLGSTDDLVTLGIEAAEEDDRALADVISRQIEYADTVLLWGESPDGAYETGQLAVLLHRMAPWAVHVSAATQRRVDVTALRGQLRHTHRHRPETPGVLARGIEGYPLGVHAPLPDSGVVSAVFRARRPFHPTRLHDVLETVTGEALRSRGHLWLASQPQTAVAWEFAGGGLSLGTLGRWLVDLPPEHWIEASEQRRLAADLDWDPYYGDRSNHLVFIGLDLDPVEIHRLLAGCLLTDTELADGELEWRAYPDPFAGCFPIGDDHDPAGRQPEIAGQRPESGGQRPELESTPEGTEPQ</sequence>
<dbReference type="Gene3D" id="3.30.1220.10">
    <property type="entry name" value="CobW-like, C-terminal domain"/>
    <property type="match status" value="1"/>
</dbReference>
<evidence type="ECO:0000256" key="5">
    <source>
        <dbReference type="ARBA" id="ARBA00049117"/>
    </source>
</evidence>
<proteinExistence type="inferred from homology"/>
<dbReference type="InterPro" id="IPR003495">
    <property type="entry name" value="CobW/HypB/UreG_nucleotide-bd"/>
</dbReference>
<evidence type="ECO:0000313" key="8">
    <source>
        <dbReference type="EMBL" id="RKR87847.1"/>
    </source>
</evidence>
<evidence type="ECO:0000256" key="4">
    <source>
        <dbReference type="ARBA" id="ARBA00034320"/>
    </source>
</evidence>
<evidence type="ECO:0000256" key="2">
    <source>
        <dbReference type="ARBA" id="ARBA00022801"/>
    </source>
</evidence>
<evidence type="ECO:0000259" key="7">
    <source>
        <dbReference type="SMART" id="SM00833"/>
    </source>
</evidence>
<reference evidence="8 9" key="1">
    <citation type="submission" date="2018-10" db="EMBL/GenBank/DDBJ databases">
        <title>Sequencing the genomes of 1000 actinobacteria strains.</title>
        <authorList>
            <person name="Klenk H.-P."/>
        </authorList>
    </citation>
    <scope>NUCLEOTIDE SEQUENCE [LARGE SCALE GENOMIC DNA]</scope>
    <source>
        <strain evidence="8 9">DSM 45175</strain>
    </source>
</reference>
<dbReference type="GO" id="GO:0000166">
    <property type="term" value="F:nucleotide binding"/>
    <property type="evidence" value="ECO:0007669"/>
    <property type="project" value="UniProtKB-KW"/>
</dbReference>
<dbReference type="Pfam" id="PF07683">
    <property type="entry name" value="CobW_C"/>
    <property type="match status" value="1"/>
</dbReference>
<dbReference type="PANTHER" id="PTHR43603:SF1">
    <property type="entry name" value="ZINC-REGULATED GTPASE METALLOPROTEIN ACTIVATOR 1"/>
    <property type="match status" value="1"/>
</dbReference>
<keyword evidence="3" id="KW-0143">Chaperone</keyword>
<evidence type="ECO:0000256" key="6">
    <source>
        <dbReference type="SAM" id="MobiDB-lite"/>
    </source>
</evidence>
<dbReference type="GO" id="GO:0016787">
    <property type="term" value="F:hydrolase activity"/>
    <property type="evidence" value="ECO:0007669"/>
    <property type="project" value="UniProtKB-KW"/>
</dbReference>
<dbReference type="SMART" id="SM00833">
    <property type="entry name" value="CobW_C"/>
    <property type="match status" value="1"/>
</dbReference>
<dbReference type="EMBL" id="RBKT01000001">
    <property type="protein sequence ID" value="RKR87847.1"/>
    <property type="molecule type" value="Genomic_DNA"/>
</dbReference>
<dbReference type="InterPro" id="IPR051927">
    <property type="entry name" value="Zn_Chap_cDPG_Synth"/>
</dbReference>
<comment type="catalytic activity">
    <reaction evidence="5">
        <text>GTP + H2O = GDP + phosphate + H(+)</text>
        <dbReference type="Rhea" id="RHEA:19669"/>
        <dbReference type="ChEBI" id="CHEBI:15377"/>
        <dbReference type="ChEBI" id="CHEBI:15378"/>
        <dbReference type="ChEBI" id="CHEBI:37565"/>
        <dbReference type="ChEBI" id="CHEBI:43474"/>
        <dbReference type="ChEBI" id="CHEBI:58189"/>
    </reaction>
    <physiologicalReaction direction="left-to-right" evidence="5">
        <dbReference type="Rhea" id="RHEA:19670"/>
    </physiologicalReaction>
</comment>
<evidence type="ECO:0000256" key="1">
    <source>
        <dbReference type="ARBA" id="ARBA00022741"/>
    </source>
</evidence>
<gene>
    <name evidence="8" type="ORF">BDK92_2148</name>
</gene>
<keyword evidence="9" id="KW-1185">Reference proteome</keyword>
<feature type="region of interest" description="Disordered" evidence="6">
    <location>
        <begin position="436"/>
        <end position="475"/>
    </location>
</feature>